<keyword evidence="3" id="KW-1185">Reference proteome</keyword>
<protein>
    <recommendedName>
        <fullName evidence="4">Carbonic anhydrase</fullName>
    </recommendedName>
</protein>
<dbReference type="InterPro" id="IPR036874">
    <property type="entry name" value="Carbonic_anhydrase_sf"/>
</dbReference>
<dbReference type="EMBL" id="JALJOQ010000208">
    <property type="protein sequence ID" value="KAK9789409.1"/>
    <property type="molecule type" value="Genomic_DNA"/>
</dbReference>
<gene>
    <name evidence="2" type="ORF">WJX73_010068</name>
</gene>
<feature type="compositionally biased region" description="Polar residues" evidence="1">
    <location>
        <begin position="24"/>
        <end position="40"/>
    </location>
</feature>
<reference evidence="2 3" key="1">
    <citation type="journal article" date="2024" name="Nat. Commun.">
        <title>Phylogenomics reveals the evolutionary origins of lichenization in chlorophyte algae.</title>
        <authorList>
            <person name="Puginier C."/>
            <person name="Libourel C."/>
            <person name="Otte J."/>
            <person name="Skaloud P."/>
            <person name="Haon M."/>
            <person name="Grisel S."/>
            <person name="Petersen M."/>
            <person name="Berrin J.G."/>
            <person name="Delaux P.M."/>
            <person name="Dal Grande F."/>
            <person name="Keller J."/>
        </authorList>
    </citation>
    <scope>NUCLEOTIDE SEQUENCE [LARGE SCALE GENOMIC DNA]</scope>
    <source>
        <strain evidence="2 3">SAG 2036</strain>
    </source>
</reference>
<dbReference type="GO" id="GO:0004089">
    <property type="term" value="F:carbonate dehydratase activity"/>
    <property type="evidence" value="ECO:0007669"/>
    <property type="project" value="InterPro"/>
</dbReference>
<proteinExistence type="predicted"/>
<dbReference type="Proteomes" id="UP001465755">
    <property type="component" value="Unassembled WGS sequence"/>
</dbReference>
<evidence type="ECO:0008006" key="4">
    <source>
        <dbReference type="Google" id="ProtNLM"/>
    </source>
</evidence>
<accession>A0AAW1NPL2</accession>
<evidence type="ECO:0000256" key="1">
    <source>
        <dbReference type="SAM" id="MobiDB-lite"/>
    </source>
</evidence>
<evidence type="ECO:0000313" key="2">
    <source>
        <dbReference type="EMBL" id="KAK9789409.1"/>
    </source>
</evidence>
<sequence>MQNLSGQLPPCRARSGVMADPRSENSALTANSSQLSTSPFAAQAKSPLDDDIDEGTSGVRFAPKHEVFHGNSRSLASSFNASTSPVERPSAAQKVDDRTRAAANEALAHLMEGNKRFLQGKFERCIPDLELLEEMRLGHYHPIAIVLGCSDARVLASFTLTWPDLKRRRSMRPSALITLAQILKQEARGGLTVSSSS</sequence>
<evidence type="ECO:0000313" key="3">
    <source>
        <dbReference type="Proteomes" id="UP001465755"/>
    </source>
</evidence>
<feature type="region of interest" description="Disordered" evidence="1">
    <location>
        <begin position="1"/>
        <end position="56"/>
    </location>
</feature>
<name>A0AAW1NPL2_9CHLO</name>
<organism evidence="2 3">
    <name type="scientific">Symbiochloris irregularis</name>
    <dbReference type="NCBI Taxonomy" id="706552"/>
    <lineage>
        <taxon>Eukaryota</taxon>
        <taxon>Viridiplantae</taxon>
        <taxon>Chlorophyta</taxon>
        <taxon>core chlorophytes</taxon>
        <taxon>Trebouxiophyceae</taxon>
        <taxon>Trebouxiales</taxon>
        <taxon>Trebouxiaceae</taxon>
        <taxon>Symbiochloris</taxon>
    </lineage>
</organism>
<dbReference type="GO" id="GO:0008270">
    <property type="term" value="F:zinc ion binding"/>
    <property type="evidence" value="ECO:0007669"/>
    <property type="project" value="InterPro"/>
</dbReference>
<comment type="caution">
    <text evidence="2">The sequence shown here is derived from an EMBL/GenBank/DDBJ whole genome shotgun (WGS) entry which is preliminary data.</text>
</comment>
<dbReference type="AlphaFoldDB" id="A0AAW1NPL2"/>
<dbReference type="Gene3D" id="3.40.1050.10">
    <property type="entry name" value="Carbonic anhydrase"/>
    <property type="match status" value="1"/>
</dbReference>
<dbReference type="SUPFAM" id="SSF53056">
    <property type="entry name" value="beta-carbonic anhydrase, cab"/>
    <property type="match status" value="1"/>
</dbReference>